<evidence type="ECO:0000256" key="7">
    <source>
        <dbReference type="ARBA" id="ARBA00022692"/>
    </source>
</evidence>
<evidence type="ECO:0000256" key="9">
    <source>
        <dbReference type="ARBA" id="ARBA00022982"/>
    </source>
</evidence>
<dbReference type="Proteomes" id="UP000002572">
    <property type="component" value="Chromosome"/>
</dbReference>
<dbReference type="EMBL" id="CP002432">
    <property type="protein sequence ID" value="ADU65546.1"/>
    <property type="molecule type" value="Genomic_DNA"/>
</dbReference>
<sequence>MELATGIGYVDWSRLQFAVTAMFHFIFVPLTLGLAFIVAIMETIYVKTGDEYWKMVTKFWMKLFAINFVVGISTGLIMEFQFGTNWSNYSWLVGDIFGAPLAVEGIVAFFLEATFFAVMFFGWDKVRQGTHLFATWMVAIGSNLSALWILIANGWMQYPVGSHFNPDTARNEMLNFWEILFSPVAITKFLHTVASGYVVAALFVVGISAWYLLKKRDVQFAKRSMAIGAAFGLMMSIFLAMSGDESGYEIAQKQPMKLAAMEGLYDGERQAGVVALGMLTPGKRPGDDRDPFLFDIHIPYALSFMGYRDVNAFVPGINDLVYGNSTEGIESASTLIERGKTAQSALASYKQAQDNGDFVAAARYRALVEQNAPYIGYGYLENPTDIVPPVALTFYSFRVMVGLGVFFIALFAGIFFFLRRGTIEDKPWFLRLCVFSIPLGFIAAQAGWLVAEIGRQPWAIQDLLPVQAAATSIGAGAVQITFWLFVLLFIIFFIAGLRVMLQQIVIGPQGGK</sequence>
<feature type="transmembrane region" description="Helical" evidence="13">
    <location>
        <begin position="225"/>
        <end position="243"/>
    </location>
</feature>
<dbReference type="GO" id="GO:0019646">
    <property type="term" value="P:aerobic electron transport chain"/>
    <property type="evidence" value="ECO:0007669"/>
    <property type="project" value="InterPro"/>
</dbReference>
<evidence type="ECO:0000256" key="8">
    <source>
        <dbReference type="ARBA" id="ARBA00022723"/>
    </source>
</evidence>
<keyword evidence="4 13" id="KW-1003">Cell membrane</keyword>
<dbReference type="PANTHER" id="PTHR30365:SF0">
    <property type="entry name" value="CYTOCHROME BD-I UBIQUINOL OXIDASE SUBUNIT 1"/>
    <property type="match status" value="1"/>
</dbReference>
<gene>
    <name evidence="14" type="ordered locus">Selin_0806</name>
</gene>
<dbReference type="InParanoid" id="E6W288"/>
<dbReference type="GO" id="GO:0009055">
    <property type="term" value="F:electron transfer activity"/>
    <property type="evidence" value="ECO:0007669"/>
    <property type="project" value="UniProtKB-UniRule"/>
</dbReference>
<comment type="subcellular location">
    <subcellularLocation>
        <location evidence="1">Cell inner membrane</location>
        <topology evidence="1">Multi-pass membrane protein</topology>
    </subcellularLocation>
</comment>
<keyword evidence="12 13" id="KW-0472">Membrane</keyword>
<keyword evidence="15" id="KW-1185">Reference proteome</keyword>
<dbReference type="GO" id="GO:0070069">
    <property type="term" value="C:cytochrome complex"/>
    <property type="evidence" value="ECO:0007669"/>
    <property type="project" value="UniProtKB-UniRule"/>
</dbReference>
<dbReference type="GO" id="GO:0046872">
    <property type="term" value="F:metal ion binding"/>
    <property type="evidence" value="ECO:0007669"/>
    <property type="project" value="UniProtKB-UniRule"/>
</dbReference>
<organism evidence="14 15">
    <name type="scientific">Desulfurispirillum indicum (strain ATCC BAA-1389 / DSM 22839 / S5)</name>
    <dbReference type="NCBI Taxonomy" id="653733"/>
    <lineage>
        <taxon>Bacteria</taxon>
        <taxon>Pseudomonadati</taxon>
        <taxon>Chrysiogenota</taxon>
        <taxon>Chrysiogenia</taxon>
        <taxon>Chrysiogenales</taxon>
        <taxon>Chrysiogenaceae</taxon>
        <taxon>Desulfurispirillum</taxon>
    </lineage>
</organism>
<proteinExistence type="inferred from homology"/>
<feature type="transmembrane region" description="Helical" evidence="13">
    <location>
        <begin position="395"/>
        <end position="417"/>
    </location>
</feature>
<evidence type="ECO:0000256" key="10">
    <source>
        <dbReference type="ARBA" id="ARBA00022989"/>
    </source>
</evidence>
<evidence type="ECO:0000256" key="4">
    <source>
        <dbReference type="ARBA" id="ARBA00022475"/>
    </source>
</evidence>
<reference evidence="14 15" key="1">
    <citation type="submission" date="2010-12" db="EMBL/GenBank/DDBJ databases">
        <title>Complete sequence of Desulfurispirillum indicum S5.</title>
        <authorList>
            <consortium name="US DOE Joint Genome Institute"/>
            <person name="Lucas S."/>
            <person name="Copeland A."/>
            <person name="Lapidus A."/>
            <person name="Cheng J.-F."/>
            <person name="Goodwin L."/>
            <person name="Pitluck S."/>
            <person name="Chertkov O."/>
            <person name="Held B."/>
            <person name="Detter J.C."/>
            <person name="Han C."/>
            <person name="Tapia R."/>
            <person name="Land M."/>
            <person name="Hauser L."/>
            <person name="Kyrpides N."/>
            <person name="Ivanova N."/>
            <person name="Mikhailova N."/>
            <person name="Haggblom M."/>
            <person name="Rauschenbach I."/>
            <person name="Bini E."/>
            <person name="Woyke T."/>
        </authorList>
    </citation>
    <scope>NUCLEOTIDE SEQUENCE [LARGE SCALE GENOMIC DNA]</scope>
    <source>
        <strain evidence="15">ATCC BAA-1389 / DSM 22839 / S5</strain>
    </source>
</reference>
<accession>E6W288</accession>
<keyword evidence="10 13" id="KW-1133">Transmembrane helix</keyword>
<evidence type="ECO:0000256" key="3">
    <source>
        <dbReference type="ARBA" id="ARBA00022448"/>
    </source>
</evidence>
<dbReference type="Pfam" id="PF01654">
    <property type="entry name" value="Cyt_bd_oxida_I"/>
    <property type="match status" value="1"/>
</dbReference>
<keyword evidence="8 13" id="KW-0479">Metal-binding</keyword>
<keyword evidence="5" id="KW-0997">Cell inner membrane</keyword>
<evidence type="ECO:0000256" key="1">
    <source>
        <dbReference type="ARBA" id="ARBA00004429"/>
    </source>
</evidence>
<evidence type="ECO:0000313" key="15">
    <source>
        <dbReference type="Proteomes" id="UP000002572"/>
    </source>
</evidence>
<keyword evidence="7 13" id="KW-0812">Transmembrane</keyword>
<dbReference type="FunCoup" id="E6W288">
    <property type="interactions" value="293"/>
</dbReference>
<dbReference type="PANTHER" id="PTHR30365">
    <property type="entry name" value="CYTOCHROME D UBIQUINOL OXIDASE"/>
    <property type="match status" value="1"/>
</dbReference>
<dbReference type="eggNOG" id="COG1271">
    <property type="taxonomic scope" value="Bacteria"/>
</dbReference>
<protein>
    <submittedName>
        <fullName evidence="14">Cytochrome bd ubiquinol oxidase subunit I</fullName>
    </submittedName>
</protein>
<dbReference type="PIRSF" id="PIRSF006446">
    <property type="entry name" value="Cyt_quinol_oxidase_1"/>
    <property type="match status" value="1"/>
</dbReference>
<dbReference type="GO" id="GO:0005886">
    <property type="term" value="C:plasma membrane"/>
    <property type="evidence" value="ECO:0007669"/>
    <property type="project" value="UniProtKB-SubCell"/>
</dbReference>
<evidence type="ECO:0000256" key="13">
    <source>
        <dbReference type="PIRNR" id="PIRNR006446"/>
    </source>
</evidence>
<feature type="transmembrane region" description="Helical" evidence="13">
    <location>
        <begin position="189"/>
        <end position="213"/>
    </location>
</feature>
<dbReference type="InterPro" id="IPR002585">
    <property type="entry name" value="Cyt-d_ubiquinol_oxidase_su_1"/>
</dbReference>
<evidence type="ECO:0000256" key="2">
    <source>
        <dbReference type="ARBA" id="ARBA00009819"/>
    </source>
</evidence>
<keyword evidence="6 13" id="KW-0349">Heme</keyword>
<dbReference type="GO" id="GO:0020037">
    <property type="term" value="F:heme binding"/>
    <property type="evidence" value="ECO:0007669"/>
    <property type="project" value="TreeGrafter"/>
</dbReference>
<evidence type="ECO:0000256" key="6">
    <source>
        <dbReference type="ARBA" id="ARBA00022617"/>
    </source>
</evidence>
<dbReference type="STRING" id="653733.Selin_0806"/>
<keyword evidence="3 13" id="KW-0813">Transport</keyword>
<feature type="transmembrane region" description="Helical" evidence="13">
    <location>
        <begin position="59"/>
        <end position="77"/>
    </location>
</feature>
<feature type="transmembrane region" description="Helical" evidence="13">
    <location>
        <begin position="15"/>
        <end position="38"/>
    </location>
</feature>
<keyword evidence="9 13" id="KW-0249">Electron transport</keyword>
<dbReference type="OrthoDB" id="9807042at2"/>
<evidence type="ECO:0000256" key="12">
    <source>
        <dbReference type="ARBA" id="ARBA00023136"/>
    </source>
</evidence>
<dbReference type="KEGG" id="din:Selin_0806"/>
<feature type="transmembrane region" description="Helical" evidence="13">
    <location>
        <begin position="133"/>
        <end position="156"/>
    </location>
</feature>
<dbReference type="RefSeq" id="WP_013505432.1">
    <property type="nucleotide sequence ID" value="NC_014836.1"/>
</dbReference>
<evidence type="ECO:0000313" key="14">
    <source>
        <dbReference type="EMBL" id="ADU65546.1"/>
    </source>
</evidence>
<feature type="transmembrane region" description="Helical" evidence="13">
    <location>
        <begin position="429"/>
        <end position="451"/>
    </location>
</feature>
<dbReference type="HOGENOM" id="CLU_030555_3_1_0"/>
<evidence type="ECO:0000256" key="11">
    <source>
        <dbReference type="ARBA" id="ARBA00023004"/>
    </source>
</evidence>
<dbReference type="AlphaFoldDB" id="E6W288"/>
<comment type="similarity">
    <text evidence="2 13">Belongs to the cytochrome ubiquinol oxidase subunit 1 family.</text>
</comment>
<feature type="transmembrane region" description="Helical" evidence="13">
    <location>
        <begin position="471"/>
        <end position="495"/>
    </location>
</feature>
<evidence type="ECO:0000256" key="5">
    <source>
        <dbReference type="ARBA" id="ARBA00022519"/>
    </source>
</evidence>
<dbReference type="GO" id="GO:0016682">
    <property type="term" value="F:oxidoreductase activity, acting on diphenols and related substances as donors, oxygen as acceptor"/>
    <property type="evidence" value="ECO:0007669"/>
    <property type="project" value="TreeGrafter"/>
</dbReference>
<keyword evidence="11 13" id="KW-0408">Iron</keyword>
<feature type="transmembrane region" description="Helical" evidence="13">
    <location>
        <begin position="97"/>
        <end position="121"/>
    </location>
</feature>
<name>E6W288_DESIS</name>